<feature type="disulfide bond" evidence="2">
    <location>
        <begin position="56"/>
        <end position="81"/>
    </location>
</feature>
<evidence type="ECO:0000259" key="4">
    <source>
        <dbReference type="Pfam" id="PF13472"/>
    </source>
</evidence>
<reference evidence="5 6" key="1">
    <citation type="submission" date="2019-02" db="EMBL/GenBank/DDBJ databases">
        <title>Sequencing the genomes of 1000 actinobacteria strains.</title>
        <authorList>
            <person name="Klenk H.-P."/>
        </authorList>
    </citation>
    <scope>NUCLEOTIDE SEQUENCE [LARGE SCALE GENOMIC DNA]</scope>
    <source>
        <strain evidence="5 6">DSM 45162</strain>
    </source>
</reference>
<sequence length="267" mass="28393">MSRRLSVLACLVTTTLMTALTAAPAQAAATYENTDYVALGDSYTSGAGAPDQNGLCLRGSWAYPTQWAAQNHPKSYTNVSCYGATIDTMRLTQLGALNDKTDLVTVTIGGNDAGFGPVVLSCTITSDKGCAAIVDIAHDYVRDVLPGKLDTAYRDIRKHAPNARVVVLGYPVLFDTTSADCGFAGLSIAKREMINAGDNDLNDIIRDRARAAGFTYAEVRTHFDGHGICASNAWINGLTVIPPTNSFHPTQQGYTYGYLPGLVDALS</sequence>
<dbReference type="CDD" id="cd01823">
    <property type="entry name" value="SEST_like"/>
    <property type="match status" value="1"/>
</dbReference>
<evidence type="ECO:0000256" key="1">
    <source>
        <dbReference type="PIRSR" id="PIRSR637460-1"/>
    </source>
</evidence>
<dbReference type="Proteomes" id="UP000292564">
    <property type="component" value="Unassembled WGS sequence"/>
</dbReference>
<dbReference type="PANTHER" id="PTHR37981">
    <property type="entry name" value="LIPASE 2"/>
    <property type="match status" value="1"/>
</dbReference>
<feature type="signal peptide" evidence="3">
    <location>
        <begin position="1"/>
        <end position="27"/>
    </location>
</feature>
<dbReference type="AlphaFoldDB" id="A0A4Q7ZEK6"/>
<feature type="chain" id="PRO_5020553892" evidence="3">
    <location>
        <begin position="28"/>
        <end position="267"/>
    </location>
</feature>
<evidence type="ECO:0000313" key="6">
    <source>
        <dbReference type="Proteomes" id="UP000292564"/>
    </source>
</evidence>
<feature type="active site" description="Nucleophile" evidence="1">
    <location>
        <position position="42"/>
    </location>
</feature>
<comment type="caution">
    <text evidence="5">The sequence shown here is derived from an EMBL/GenBank/DDBJ whole genome shotgun (WGS) entry which is preliminary data.</text>
</comment>
<dbReference type="RefSeq" id="WP_130508297.1">
    <property type="nucleotide sequence ID" value="NZ_SHKY01000001.1"/>
</dbReference>
<feature type="disulfide bond" evidence="2">
    <location>
        <begin position="122"/>
        <end position="130"/>
    </location>
</feature>
<dbReference type="InterPro" id="IPR013830">
    <property type="entry name" value="SGNH_hydro"/>
</dbReference>
<dbReference type="SUPFAM" id="SSF52266">
    <property type="entry name" value="SGNH hydrolase"/>
    <property type="match status" value="1"/>
</dbReference>
<dbReference type="GO" id="GO:0019433">
    <property type="term" value="P:triglyceride catabolic process"/>
    <property type="evidence" value="ECO:0007669"/>
    <property type="project" value="TreeGrafter"/>
</dbReference>
<name>A0A4Q7ZEK6_9ACTN</name>
<keyword evidence="5" id="KW-0378">Hydrolase</keyword>
<dbReference type="EMBL" id="SHKY01000001">
    <property type="protein sequence ID" value="RZU49172.1"/>
    <property type="molecule type" value="Genomic_DNA"/>
</dbReference>
<gene>
    <name evidence="5" type="ORF">EV385_0908</name>
</gene>
<keyword evidence="6" id="KW-1185">Reference proteome</keyword>
<dbReference type="InterPro" id="IPR036514">
    <property type="entry name" value="SGNH_hydro_sf"/>
</dbReference>
<keyword evidence="3" id="KW-0732">Signal</keyword>
<keyword evidence="2" id="KW-1015">Disulfide bond</keyword>
<feature type="active site" evidence="1">
    <location>
        <position position="248"/>
    </location>
</feature>
<dbReference type="GO" id="GO:0004806">
    <property type="term" value="F:triacylglycerol lipase activity"/>
    <property type="evidence" value="ECO:0007669"/>
    <property type="project" value="TreeGrafter"/>
</dbReference>
<accession>A0A4Q7ZEK6</accession>
<protein>
    <submittedName>
        <fullName evidence="5">GDSL-like lipase/acylhydrolase family protein</fullName>
    </submittedName>
</protein>
<evidence type="ECO:0000256" key="3">
    <source>
        <dbReference type="SAM" id="SignalP"/>
    </source>
</evidence>
<feature type="domain" description="SGNH hydrolase-type esterase" evidence="4">
    <location>
        <begin position="38"/>
        <end position="254"/>
    </location>
</feature>
<evidence type="ECO:0000313" key="5">
    <source>
        <dbReference type="EMBL" id="RZU49172.1"/>
    </source>
</evidence>
<feature type="disulfide bond" evidence="2">
    <location>
        <begin position="181"/>
        <end position="229"/>
    </location>
</feature>
<evidence type="ECO:0000256" key="2">
    <source>
        <dbReference type="PIRSR" id="PIRSR637460-2"/>
    </source>
</evidence>
<proteinExistence type="predicted"/>
<dbReference type="OrthoDB" id="5503950at2"/>
<dbReference type="PANTHER" id="PTHR37981:SF1">
    <property type="entry name" value="SGNH HYDROLASE-TYPE ESTERASE DOMAIN-CONTAINING PROTEIN"/>
    <property type="match status" value="1"/>
</dbReference>
<dbReference type="Pfam" id="PF13472">
    <property type="entry name" value="Lipase_GDSL_2"/>
    <property type="match status" value="1"/>
</dbReference>
<dbReference type="InterPro" id="IPR037460">
    <property type="entry name" value="SEST-like"/>
</dbReference>
<organism evidence="5 6">
    <name type="scientific">Krasilnikovia cinnamomea</name>
    <dbReference type="NCBI Taxonomy" id="349313"/>
    <lineage>
        <taxon>Bacteria</taxon>
        <taxon>Bacillati</taxon>
        <taxon>Actinomycetota</taxon>
        <taxon>Actinomycetes</taxon>
        <taxon>Micromonosporales</taxon>
        <taxon>Micromonosporaceae</taxon>
        <taxon>Krasilnikovia</taxon>
    </lineage>
</organism>
<dbReference type="Gene3D" id="3.40.50.1110">
    <property type="entry name" value="SGNH hydrolase"/>
    <property type="match status" value="1"/>
</dbReference>